<accession>A0AA89C0L0</accession>
<dbReference type="Proteomes" id="UP001186944">
    <property type="component" value="Unassembled WGS sequence"/>
</dbReference>
<reference evidence="1" key="1">
    <citation type="submission" date="2019-08" db="EMBL/GenBank/DDBJ databases">
        <title>The improved chromosome-level genome for the pearl oyster Pinctada fucata martensii using PacBio sequencing and Hi-C.</title>
        <authorList>
            <person name="Zheng Z."/>
        </authorList>
    </citation>
    <scope>NUCLEOTIDE SEQUENCE</scope>
    <source>
        <strain evidence="1">ZZ-2019</strain>
        <tissue evidence="1">Adductor muscle</tissue>
    </source>
</reference>
<keyword evidence="2" id="KW-1185">Reference proteome</keyword>
<protein>
    <submittedName>
        <fullName evidence="1">Uncharacterized protein</fullName>
    </submittedName>
</protein>
<evidence type="ECO:0000313" key="2">
    <source>
        <dbReference type="Proteomes" id="UP001186944"/>
    </source>
</evidence>
<dbReference type="EMBL" id="VSWD01000005">
    <property type="protein sequence ID" value="KAK3103530.1"/>
    <property type="molecule type" value="Genomic_DNA"/>
</dbReference>
<name>A0AA89C0L0_PINIB</name>
<gene>
    <name evidence="1" type="ORF">FSP39_019895</name>
</gene>
<dbReference type="AlphaFoldDB" id="A0AA89C0L0"/>
<sequence length="132" mass="15330">MLEAYRDIDEAAECDIRLFWRLVKAQKPRAFRIYPEICEAGVNYDTPDREAEAFASFFENLYSPLTDDDFDDKFKENIEEQYAHLKSDHINNDIYLPGGPITNDDVKNVIKQLKRRKAPGDDGITNEHIIFG</sequence>
<proteinExistence type="predicted"/>
<evidence type="ECO:0000313" key="1">
    <source>
        <dbReference type="EMBL" id="KAK3103530.1"/>
    </source>
</evidence>
<organism evidence="1 2">
    <name type="scientific">Pinctada imbricata</name>
    <name type="common">Atlantic pearl-oyster</name>
    <name type="synonym">Pinctada martensii</name>
    <dbReference type="NCBI Taxonomy" id="66713"/>
    <lineage>
        <taxon>Eukaryota</taxon>
        <taxon>Metazoa</taxon>
        <taxon>Spiralia</taxon>
        <taxon>Lophotrochozoa</taxon>
        <taxon>Mollusca</taxon>
        <taxon>Bivalvia</taxon>
        <taxon>Autobranchia</taxon>
        <taxon>Pteriomorphia</taxon>
        <taxon>Pterioida</taxon>
        <taxon>Pterioidea</taxon>
        <taxon>Pteriidae</taxon>
        <taxon>Pinctada</taxon>
    </lineage>
</organism>
<comment type="caution">
    <text evidence="1">The sequence shown here is derived from an EMBL/GenBank/DDBJ whole genome shotgun (WGS) entry which is preliminary data.</text>
</comment>